<feature type="chain" id="PRO_5046763360" evidence="2">
    <location>
        <begin position="27"/>
        <end position="288"/>
    </location>
</feature>
<evidence type="ECO:0000313" key="4">
    <source>
        <dbReference type="EMBL" id="WRQ88139.1"/>
    </source>
</evidence>
<dbReference type="SUPFAM" id="SSF56281">
    <property type="entry name" value="Metallo-hydrolase/oxidoreductase"/>
    <property type="match status" value="1"/>
</dbReference>
<dbReference type="InterPro" id="IPR001279">
    <property type="entry name" value="Metallo-B-lactamas"/>
</dbReference>
<dbReference type="EMBL" id="CP139781">
    <property type="protein sequence ID" value="WRQ88139.1"/>
    <property type="molecule type" value="Genomic_DNA"/>
</dbReference>
<sequence>MITRPCLRLGLVVCSLLFAVALPAQQDWEAVKMKLTPLRGGVFMLEGRGGNIGVMVADNGVLMVDDQFLPLAGKIEAALAEVSDAPLQYVLNTHYHGDHTGSNEHFGEHATILAHEKVRERLAAAEGKPAAALPVITFDHGASVHFGGEHISLLHHGPGHTDGDSVVRFEHANVVHMGDLFFSGRFPYVDLNSGGSIDGYLAAVEAVAAEVDEETLIIPGHGPLSDKAALIRYRDMIRETVTLAREEFAQGRNIGDILRSGVMEPWAEWGTGWITTERWLQTIYDDAQ</sequence>
<proteinExistence type="inferred from homology"/>
<gene>
    <name evidence="4" type="ORF">K1X11_001885</name>
</gene>
<evidence type="ECO:0000259" key="3">
    <source>
        <dbReference type="SMART" id="SM00849"/>
    </source>
</evidence>
<dbReference type="PANTHER" id="PTHR42951:SF4">
    <property type="entry name" value="ACYL-COENZYME A THIOESTERASE MBLAC2"/>
    <property type="match status" value="1"/>
</dbReference>
<organism evidence="4 5">
    <name type="scientific">Actomonas aquatica</name>
    <dbReference type="NCBI Taxonomy" id="2866162"/>
    <lineage>
        <taxon>Bacteria</taxon>
        <taxon>Pseudomonadati</taxon>
        <taxon>Verrucomicrobiota</taxon>
        <taxon>Opitutia</taxon>
        <taxon>Opitutales</taxon>
        <taxon>Opitutaceae</taxon>
        <taxon>Actomonas</taxon>
    </lineage>
</organism>
<dbReference type="PANTHER" id="PTHR42951">
    <property type="entry name" value="METALLO-BETA-LACTAMASE DOMAIN-CONTAINING"/>
    <property type="match status" value="1"/>
</dbReference>
<dbReference type="SMART" id="SM00849">
    <property type="entry name" value="Lactamase_B"/>
    <property type="match status" value="1"/>
</dbReference>
<feature type="signal peptide" evidence="2">
    <location>
        <begin position="1"/>
        <end position="26"/>
    </location>
</feature>
<dbReference type="Pfam" id="PF00753">
    <property type="entry name" value="Lactamase_B"/>
    <property type="match status" value="1"/>
</dbReference>
<dbReference type="RefSeq" id="WP_221028828.1">
    <property type="nucleotide sequence ID" value="NZ_CP139781.1"/>
</dbReference>
<accession>A0ABZ1C8W0</accession>
<comment type="similarity">
    <text evidence="1">Belongs to the metallo-beta-lactamase superfamily. Class-B beta-lactamase family.</text>
</comment>
<evidence type="ECO:0000313" key="5">
    <source>
        <dbReference type="Proteomes" id="UP000738431"/>
    </source>
</evidence>
<keyword evidence="2" id="KW-0732">Signal</keyword>
<protein>
    <submittedName>
        <fullName evidence="4">MBL fold metallo-hydrolase</fullName>
    </submittedName>
</protein>
<dbReference type="Gene3D" id="3.60.15.10">
    <property type="entry name" value="Ribonuclease Z/Hydroxyacylglutathione hydrolase-like"/>
    <property type="match status" value="1"/>
</dbReference>
<dbReference type="CDD" id="cd16282">
    <property type="entry name" value="metallo-hydrolase-like_MBL-fold"/>
    <property type="match status" value="1"/>
</dbReference>
<dbReference type="Proteomes" id="UP000738431">
    <property type="component" value="Chromosome"/>
</dbReference>
<keyword evidence="5" id="KW-1185">Reference proteome</keyword>
<evidence type="ECO:0000256" key="2">
    <source>
        <dbReference type="SAM" id="SignalP"/>
    </source>
</evidence>
<dbReference type="InterPro" id="IPR050855">
    <property type="entry name" value="NDM-1-like"/>
</dbReference>
<evidence type="ECO:0000256" key="1">
    <source>
        <dbReference type="ARBA" id="ARBA00005250"/>
    </source>
</evidence>
<feature type="domain" description="Metallo-beta-lactamase" evidence="3">
    <location>
        <begin position="49"/>
        <end position="221"/>
    </location>
</feature>
<dbReference type="InterPro" id="IPR036866">
    <property type="entry name" value="RibonucZ/Hydroxyglut_hydro"/>
</dbReference>
<reference evidence="4 5" key="1">
    <citation type="submission" date="2023-12" db="EMBL/GenBank/DDBJ databases">
        <title>Description of an unclassified Opitutus bacterium of Verrucomicrobiota.</title>
        <authorList>
            <person name="Zhang D.-F."/>
        </authorList>
    </citation>
    <scope>NUCLEOTIDE SEQUENCE [LARGE SCALE GENOMIC DNA]</scope>
    <source>
        <strain evidence="4 5">WL0086</strain>
    </source>
</reference>
<name>A0ABZ1C8W0_9BACT</name>